<proteinExistence type="predicted"/>
<evidence type="ECO:0000313" key="2">
    <source>
        <dbReference type="Proteomes" id="UP000784294"/>
    </source>
</evidence>
<dbReference type="AlphaFoldDB" id="A0A3S5BMA2"/>
<comment type="caution">
    <text evidence="1">The sequence shown here is derived from an EMBL/GenBank/DDBJ whole genome shotgun (WGS) entry which is preliminary data.</text>
</comment>
<gene>
    <name evidence="1" type="ORF">PXEA_LOCUS23604</name>
</gene>
<protein>
    <submittedName>
        <fullName evidence="1">Uncharacterized protein</fullName>
    </submittedName>
</protein>
<accession>A0A3S5BMA2</accession>
<name>A0A3S5BMA2_9PLAT</name>
<evidence type="ECO:0000313" key="1">
    <source>
        <dbReference type="EMBL" id="VEL30164.1"/>
    </source>
</evidence>
<sequence>MAILRLFNQRQAHCIRLLEDLEAAHGWQFCADRRRLNSGAEQQAASATEEASSASEHFAKSEQVSFSLGLWQASLNNGDRQLQISLMREALQSLARRLNQIQVELGGCRFGRKQVLTQRIQVRPSEMHTHIPPHGELMDRLGSS</sequence>
<reference evidence="1" key="1">
    <citation type="submission" date="2018-11" db="EMBL/GenBank/DDBJ databases">
        <authorList>
            <consortium name="Pathogen Informatics"/>
        </authorList>
    </citation>
    <scope>NUCLEOTIDE SEQUENCE</scope>
</reference>
<keyword evidence="2" id="KW-1185">Reference proteome</keyword>
<dbReference type="Proteomes" id="UP000784294">
    <property type="component" value="Unassembled WGS sequence"/>
</dbReference>
<dbReference type="EMBL" id="CAAALY010110010">
    <property type="protein sequence ID" value="VEL30164.1"/>
    <property type="molecule type" value="Genomic_DNA"/>
</dbReference>
<organism evidence="1 2">
    <name type="scientific">Protopolystoma xenopodis</name>
    <dbReference type="NCBI Taxonomy" id="117903"/>
    <lineage>
        <taxon>Eukaryota</taxon>
        <taxon>Metazoa</taxon>
        <taxon>Spiralia</taxon>
        <taxon>Lophotrochozoa</taxon>
        <taxon>Platyhelminthes</taxon>
        <taxon>Monogenea</taxon>
        <taxon>Polyopisthocotylea</taxon>
        <taxon>Polystomatidea</taxon>
        <taxon>Polystomatidae</taxon>
        <taxon>Protopolystoma</taxon>
    </lineage>
</organism>